<dbReference type="Pfam" id="PF08007">
    <property type="entry name" value="JmjC_2"/>
    <property type="match status" value="1"/>
</dbReference>
<dbReference type="Gene3D" id="2.60.120.650">
    <property type="entry name" value="Cupin"/>
    <property type="match status" value="1"/>
</dbReference>
<evidence type="ECO:0000256" key="5">
    <source>
        <dbReference type="ARBA" id="ARBA00023004"/>
    </source>
</evidence>
<organism evidence="7 8">
    <name type="scientific">Nitrincola tapanii</name>
    <dbReference type="NCBI Taxonomy" id="1708751"/>
    <lineage>
        <taxon>Bacteria</taxon>
        <taxon>Pseudomonadati</taxon>
        <taxon>Pseudomonadota</taxon>
        <taxon>Gammaproteobacteria</taxon>
        <taxon>Oceanospirillales</taxon>
        <taxon>Oceanospirillaceae</taxon>
        <taxon>Nitrincola</taxon>
    </lineage>
</organism>
<evidence type="ECO:0000256" key="4">
    <source>
        <dbReference type="ARBA" id="ARBA00023002"/>
    </source>
</evidence>
<name>A0A5A9W4E5_9GAMM</name>
<keyword evidence="5" id="KW-0408">Iron</keyword>
<dbReference type="InterPro" id="IPR003347">
    <property type="entry name" value="JmjC_dom"/>
</dbReference>
<dbReference type="Gene3D" id="3.40.366.30">
    <property type="entry name" value="50S ribosomal protein L16 arginine hydroxylase, Chain A, Domain 2"/>
    <property type="match status" value="1"/>
</dbReference>
<dbReference type="EMBL" id="SMRS01000003">
    <property type="protein sequence ID" value="KAA0875383.1"/>
    <property type="molecule type" value="Genomic_DNA"/>
</dbReference>
<evidence type="ECO:0000313" key="8">
    <source>
        <dbReference type="Proteomes" id="UP000325302"/>
    </source>
</evidence>
<dbReference type="PANTHER" id="PTHR13096">
    <property type="entry name" value="MINA53 MYC INDUCED NUCLEAR ANTIGEN"/>
    <property type="match status" value="1"/>
</dbReference>
<comment type="cofactor">
    <cofactor evidence="1">
        <name>Fe(2+)</name>
        <dbReference type="ChEBI" id="CHEBI:29033"/>
    </cofactor>
</comment>
<gene>
    <name evidence="7" type="ORF">E1H14_05195</name>
</gene>
<dbReference type="PROSITE" id="PS51184">
    <property type="entry name" value="JMJC"/>
    <property type="match status" value="1"/>
</dbReference>
<evidence type="ECO:0000256" key="1">
    <source>
        <dbReference type="ARBA" id="ARBA00001954"/>
    </source>
</evidence>
<dbReference type="SMART" id="SM00558">
    <property type="entry name" value="JmjC"/>
    <property type="match status" value="1"/>
</dbReference>
<dbReference type="GO" id="GO:0046872">
    <property type="term" value="F:metal ion binding"/>
    <property type="evidence" value="ECO:0007669"/>
    <property type="project" value="UniProtKB-KW"/>
</dbReference>
<proteinExistence type="predicted"/>
<evidence type="ECO:0000256" key="2">
    <source>
        <dbReference type="ARBA" id="ARBA00022723"/>
    </source>
</evidence>
<dbReference type="AlphaFoldDB" id="A0A5A9W4E5"/>
<dbReference type="Pfam" id="PF20514">
    <property type="entry name" value="WHD_ROXA"/>
    <property type="match status" value="1"/>
</dbReference>
<dbReference type="PANTHER" id="PTHR13096:SF8">
    <property type="entry name" value="RIBOSOMAL OXYGENASE 1"/>
    <property type="match status" value="1"/>
</dbReference>
<reference evidence="7 8" key="1">
    <citation type="submission" date="2019-03" db="EMBL/GenBank/DDBJ databases">
        <title>Nitrincola sp. nov. isolated from an Indian soda lake.</title>
        <authorList>
            <person name="Joshi A."/>
            <person name="Thite S.V."/>
            <person name="Joseph N."/>
            <person name="Dhotre D."/>
            <person name="Moorthy M."/>
            <person name="Shouche Y.S."/>
        </authorList>
    </citation>
    <scope>NUCLEOTIDE SEQUENCE [LARGE SCALE GENOMIC DNA]</scope>
    <source>
        <strain evidence="7 8">MEB193</strain>
    </source>
</reference>
<sequence length="389" mass="44104">MSAPHSLPLGDMPLETFLSDYWQKRPLLIRQAIPGIQPPIEADELAGLACEEGVESRLIQWQRDQDLWKMEHGPFPESRFSELPSRDWTLLVQAVDQQSPEAHALLRQFDFIPNWRLDDLMISFAVTGGGVGPHYDNYDVFLLQVSGQRQWEIGPLCNEHSPRRQDAPVMILPEWHPEETYVLEPGDLLYLPPGVSHNGISLSDDCMTCSIGFRAPSHQEMLRSFSDYIGEHLGHDLRYSDPDLSTQTHPGEIQAAALDKIQQLLLDCLKDRRALERWFGQWITEAKYEPAPLEGEESSVEELRAFLQEGGRLQSSERSRFAYICQDNAQWLFCCEGESHLTGPELHTLVQHLCRYTALDAETPGALTDTGLELLSTLINQGVVYALED</sequence>
<dbReference type="RefSeq" id="WP_149390391.1">
    <property type="nucleotide sequence ID" value="NZ_SMRS01000003.1"/>
</dbReference>
<evidence type="ECO:0000313" key="7">
    <source>
        <dbReference type="EMBL" id="KAA0875383.1"/>
    </source>
</evidence>
<keyword evidence="3" id="KW-0223">Dioxygenase</keyword>
<feature type="domain" description="JmjC" evidence="6">
    <location>
        <begin position="101"/>
        <end position="230"/>
    </location>
</feature>
<comment type="caution">
    <text evidence="7">The sequence shown here is derived from an EMBL/GenBank/DDBJ whole genome shotgun (WGS) entry which is preliminary data.</text>
</comment>
<dbReference type="InterPro" id="IPR046799">
    <property type="entry name" value="ROXA-like_wH"/>
</dbReference>
<accession>A0A5A9W4E5</accession>
<evidence type="ECO:0000259" key="6">
    <source>
        <dbReference type="PROSITE" id="PS51184"/>
    </source>
</evidence>
<keyword evidence="2" id="KW-0479">Metal-binding</keyword>
<keyword evidence="4" id="KW-0560">Oxidoreductase</keyword>
<keyword evidence="8" id="KW-1185">Reference proteome</keyword>
<evidence type="ECO:0000256" key="3">
    <source>
        <dbReference type="ARBA" id="ARBA00022964"/>
    </source>
</evidence>
<dbReference type="CDD" id="cd02208">
    <property type="entry name" value="cupin_RmlC-like"/>
    <property type="match status" value="1"/>
</dbReference>
<protein>
    <submittedName>
        <fullName evidence="7">Cupin domain-containing protein</fullName>
    </submittedName>
</protein>
<dbReference type="Proteomes" id="UP000325302">
    <property type="component" value="Unassembled WGS sequence"/>
</dbReference>
<dbReference type="SUPFAM" id="SSF51197">
    <property type="entry name" value="Clavaminate synthase-like"/>
    <property type="match status" value="1"/>
</dbReference>
<dbReference type="GO" id="GO:0016706">
    <property type="term" value="F:2-oxoglutarate-dependent dioxygenase activity"/>
    <property type="evidence" value="ECO:0007669"/>
    <property type="project" value="TreeGrafter"/>
</dbReference>
<dbReference type="InterPro" id="IPR039994">
    <property type="entry name" value="NO66-like"/>
</dbReference>
<dbReference type="OrthoDB" id="9764016at2"/>